<name>W1XUQ7_9ZZZZ</name>
<reference evidence="1" key="1">
    <citation type="submission" date="2013-12" db="EMBL/GenBank/DDBJ databases">
        <title>A Varibaculum cambriense genome reconstructed from a premature infant gut community with otherwise low bacterial novelty that shifts toward anaerobic metabolism during the third week of life.</title>
        <authorList>
            <person name="Brown C.T."/>
            <person name="Sharon I."/>
            <person name="Thomas B.C."/>
            <person name="Castelle C.J."/>
            <person name="Morowitz M.J."/>
            <person name="Banfield J.F."/>
        </authorList>
    </citation>
    <scope>NUCLEOTIDE SEQUENCE</scope>
</reference>
<proteinExistence type="predicted"/>
<protein>
    <submittedName>
        <fullName evidence="1">Uncharacterized protein</fullName>
    </submittedName>
</protein>
<sequence length="52" mass="5264">MKQSILKRTLLTACLGVSMAGVAMAGPVGPVIIPQAGDVVVINHGPDMTFTG</sequence>
<evidence type="ECO:0000313" key="1">
    <source>
        <dbReference type="EMBL" id="ETJ32609.1"/>
    </source>
</evidence>
<feature type="non-terminal residue" evidence="1">
    <location>
        <position position="52"/>
    </location>
</feature>
<organism evidence="1">
    <name type="scientific">human gut metagenome</name>
    <dbReference type="NCBI Taxonomy" id="408170"/>
    <lineage>
        <taxon>unclassified sequences</taxon>
        <taxon>metagenomes</taxon>
        <taxon>organismal metagenomes</taxon>
    </lineage>
</organism>
<dbReference type="AlphaFoldDB" id="W1XUQ7"/>
<comment type="caution">
    <text evidence="1">The sequence shown here is derived from an EMBL/GenBank/DDBJ whole genome shotgun (WGS) entry which is preliminary data.</text>
</comment>
<dbReference type="EMBL" id="AZMM01012940">
    <property type="protein sequence ID" value="ETJ32609.1"/>
    <property type="molecule type" value="Genomic_DNA"/>
</dbReference>
<accession>W1XUQ7</accession>
<gene>
    <name evidence="1" type="ORF">Q604_UNBC12940G0002</name>
</gene>